<evidence type="ECO:0000313" key="1">
    <source>
        <dbReference type="EMBL" id="PTH79979.1"/>
    </source>
</evidence>
<gene>
    <name evidence="1" type="ORF">DAA48_15525</name>
</gene>
<comment type="caution">
    <text evidence="1">The sequence shown here is derived from an EMBL/GenBank/DDBJ whole genome shotgun (WGS) entry which is preliminary data.</text>
</comment>
<organism evidence="1 2">
    <name type="scientific">Aeromonas veronii</name>
    <dbReference type="NCBI Taxonomy" id="654"/>
    <lineage>
        <taxon>Bacteria</taxon>
        <taxon>Pseudomonadati</taxon>
        <taxon>Pseudomonadota</taxon>
        <taxon>Gammaproteobacteria</taxon>
        <taxon>Aeromonadales</taxon>
        <taxon>Aeromonadaceae</taxon>
        <taxon>Aeromonas</taxon>
    </lineage>
</organism>
<protein>
    <submittedName>
        <fullName evidence="1">Uncharacterized protein</fullName>
    </submittedName>
</protein>
<evidence type="ECO:0000313" key="2">
    <source>
        <dbReference type="Proteomes" id="UP000241986"/>
    </source>
</evidence>
<accession>A0A2T4MZF3</accession>
<dbReference type="Proteomes" id="UP000241986">
    <property type="component" value="Unassembled WGS sequence"/>
</dbReference>
<dbReference type="RefSeq" id="WP_107683861.1">
    <property type="nucleotide sequence ID" value="NZ_PZKL01000037.1"/>
</dbReference>
<name>A0A2T4MZF3_AERVE</name>
<dbReference type="AlphaFoldDB" id="A0A2T4MZF3"/>
<sequence length="153" mass="17276">MSVFLNIKNAMDVWASTKQLVRIAEITGASFNEAPFGMSKKQLKNAIEMAVRASMPAVIKAHEKSGLERPCFRVIAAHAGMFLCDYRHNKGLMSDVDVYLTSELVKEMIYANVDMRAIDLFMDLFDDILDEHHNDEPKYVLESMIASKKKMAA</sequence>
<reference evidence="1 2" key="1">
    <citation type="submission" date="2018-03" db="EMBL/GenBank/DDBJ databases">
        <title>Aeromonas veronii whole genome sequencing and analysis.</title>
        <authorList>
            <person name="Xie H."/>
            <person name="Liu T."/>
            <person name="Wang K."/>
        </authorList>
    </citation>
    <scope>NUCLEOTIDE SEQUENCE [LARGE SCALE GENOMIC DNA]</scope>
    <source>
        <strain evidence="1 2">XH.VA.1</strain>
    </source>
</reference>
<proteinExistence type="predicted"/>
<dbReference type="EMBL" id="PZKL01000037">
    <property type="protein sequence ID" value="PTH79979.1"/>
    <property type="molecule type" value="Genomic_DNA"/>
</dbReference>